<dbReference type="InterPro" id="IPR000705">
    <property type="entry name" value="Galactokinase"/>
</dbReference>
<dbReference type="EC" id="2.7.1.6" evidence="10"/>
<keyword evidence="8" id="KW-0299">Galactose metabolism</keyword>
<evidence type="ECO:0000256" key="2">
    <source>
        <dbReference type="ARBA" id="ARBA00022679"/>
    </source>
</evidence>
<keyword evidence="7" id="KW-0460">Magnesium</keyword>
<dbReference type="AlphaFoldDB" id="A0A9D1MJT8"/>
<dbReference type="PANTHER" id="PTHR10457:SF7">
    <property type="entry name" value="GALACTOKINASE-RELATED"/>
    <property type="match status" value="1"/>
</dbReference>
<dbReference type="InterPro" id="IPR019539">
    <property type="entry name" value="GalKase_N"/>
</dbReference>
<evidence type="ECO:0000313" key="15">
    <source>
        <dbReference type="Proteomes" id="UP000824110"/>
    </source>
</evidence>
<dbReference type="EMBL" id="DVNE01000039">
    <property type="protein sequence ID" value="HIU61795.1"/>
    <property type="molecule type" value="Genomic_DNA"/>
</dbReference>
<dbReference type="InterPro" id="IPR014721">
    <property type="entry name" value="Ribsml_uS5_D2-typ_fold_subgr"/>
</dbReference>
<dbReference type="SUPFAM" id="SSF54211">
    <property type="entry name" value="Ribosomal protein S5 domain 2-like"/>
    <property type="match status" value="1"/>
</dbReference>
<protein>
    <recommendedName>
        <fullName evidence="10">Galactokinase</fullName>
        <ecNumber evidence="10">2.7.1.6</ecNumber>
    </recommendedName>
</protein>
<dbReference type="GO" id="GO:0005829">
    <property type="term" value="C:cytosol"/>
    <property type="evidence" value="ECO:0007669"/>
    <property type="project" value="TreeGrafter"/>
</dbReference>
<keyword evidence="3" id="KW-0479">Metal-binding</keyword>
<dbReference type="GO" id="GO:0005524">
    <property type="term" value="F:ATP binding"/>
    <property type="evidence" value="ECO:0007669"/>
    <property type="project" value="UniProtKB-UniRule"/>
</dbReference>
<evidence type="ECO:0000256" key="5">
    <source>
        <dbReference type="ARBA" id="ARBA00022777"/>
    </source>
</evidence>
<dbReference type="InterPro" id="IPR013750">
    <property type="entry name" value="GHMP_kinase_C_dom"/>
</dbReference>
<evidence type="ECO:0000256" key="6">
    <source>
        <dbReference type="ARBA" id="ARBA00022840"/>
    </source>
</evidence>
<reference evidence="14" key="2">
    <citation type="journal article" date="2021" name="PeerJ">
        <title>Extensive microbial diversity within the chicken gut microbiome revealed by metagenomics and culture.</title>
        <authorList>
            <person name="Gilroy R."/>
            <person name="Ravi A."/>
            <person name="Getino M."/>
            <person name="Pursley I."/>
            <person name="Horton D.L."/>
            <person name="Alikhan N.F."/>
            <person name="Baker D."/>
            <person name="Gharbi K."/>
            <person name="Hall N."/>
            <person name="Watson M."/>
            <person name="Adriaenssens E.M."/>
            <person name="Foster-Nyarko E."/>
            <person name="Jarju S."/>
            <person name="Secka A."/>
            <person name="Antonio M."/>
            <person name="Oren A."/>
            <person name="Chaudhuri R.R."/>
            <person name="La Ragione R."/>
            <person name="Hildebrand F."/>
            <person name="Pallen M.J."/>
        </authorList>
    </citation>
    <scope>NUCLEOTIDE SEQUENCE</scope>
    <source>
        <strain evidence="14">CHK195-12923</strain>
    </source>
</reference>
<dbReference type="PRINTS" id="PR00959">
    <property type="entry name" value="MEVGALKINASE"/>
</dbReference>
<evidence type="ECO:0000256" key="8">
    <source>
        <dbReference type="ARBA" id="ARBA00023144"/>
    </source>
</evidence>
<dbReference type="InterPro" id="IPR036554">
    <property type="entry name" value="GHMP_kinase_C_sf"/>
</dbReference>
<feature type="domain" description="Galactokinase N-terminal" evidence="13">
    <location>
        <begin position="10"/>
        <end position="46"/>
    </location>
</feature>
<evidence type="ECO:0000256" key="7">
    <source>
        <dbReference type="ARBA" id="ARBA00022842"/>
    </source>
</evidence>
<dbReference type="Gene3D" id="3.30.70.890">
    <property type="entry name" value="GHMP kinase, C-terminal domain"/>
    <property type="match status" value="1"/>
</dbReference>
<keyword evidence="5" id="KW-0418">Kinase</keyword>
<dbReference type="Pfam" id="PF00288">
    <property type="entry name" value="GHMP_kinases_N"/>
    <property type="match status" value="1"/>
</dbReference>
<sequence length="374" mass="40570">MTEEREYEYKVSASGRVNIIGEHIDYCGGKVLPAALTLKNTVYIRPNGTDKINLSWTTLPDKVTLDISSLADYKGLKYGNYQAGSVYLWQKAGHKIVGCDMVQDCKVPFGSGLSSSAAIEVSTIAALATVAGEKFDNVEVALTAQAAEREYAGVNCGIMDQYASACGKKGMAMLLDCNTLDCSYIPLELGDYALVITDCKKPHSLVESKYNERRAETEKAFAILREVLPVSCLADVTPEQFVKFSHLLPGVLKQRTEHVVYEAYRVKLAADALRSGDILTLGKLLNQSHASLKNLYETTGFEPDVLVETAQRHPACIGARLTGGGFGGCAISLVQKDGVADFEKYLLKVYGERTGFNAVCYNAGISDGITVEKI</sequence>
<feature type="domain" description="GHMP kinase C-terminal" evidence="12">
    <location>
        <begin position="270"/>
        <end position="341"/>
    </location>
</feature>
<comment type="caution">
    <text evidence="14">The sequence shown here is derived from an EMBL/GenBank/DDBJ whole genome shotgun (WGS) entry which is preliminary data.</text>
</comment>
<proteinExistence type="inferred from homology"/>
<evidence type="ECO:0000256" key="1">
    <source>
        <dbReference type="ARBA" id="ARBA00006566"/>
    </source>
</evidence>
<dbReference type="InterPro" id="IPR006203">
    <property type="entry name" value="GHMP_knse_ATP-bd_CS"/>
</dbReference>
<evidence type="ECO:0000259" key="12">
    <source>
        <dbReference type="Pfam" id="PF08544"/>
    </source>
</evidence>
<gene>
    <name evidence="14" type="primary">galK</name>
    <name evidence="14" type="ORF">IAB69_04020</name>
</gene>
<dbReference type="Pfam" id="PF08544">
    <property type="entry name" value="GHMP_kinases_C"/>
    <property type="match status" value="1"/>
</dbReference>
<evidence type="ECO:0000256" key="3">
    <source>
        <dbReference type="ARBA" id="ARBA00022723"/>
    </source>
</evidence>
<keyword evidence="9" id="KW-0119">Carbohydrate metabolism</keyword>
<evidence type="ECO:0000313" key="14">
    <source>
        <dbReference type="EMBL" id="HIU61795.1"/>
    </source>
</evidence>
<keyword evidence="6" id="KW-0067">ATP-binding</keyword>
<dbReference type="PANTHER" id="PTHR10457">
    <property type="entry name" value="MEVALONATE KINASE/GALACTOKINASE"/>
    <property type="match status" value="1"/>
</dbReference>
<dbReference type="SUPFAM" id="SSF55060">
    <property type="entry name" value="GHMP Kinase, C-terminal domain"/>
    <property type="match status" value="1"/>
</dbReference>
<dbReference type="GO" id="GO:0046872">
    <property type="term" value="F:metal ion binding"/>
    <property type="evidence" value="ECO:0007669"/>
    <property type="project" value="UniProtKB-KW"/>
</dbReference>
<keyword evidence="2 14" id="KW-0808">Transferase</keyword>
<dbReference type="InterPro" id="IPR019741">
    <property type="entry name" value="Galactokinase_CS"/>
</dbReference>
<dbReference type="Pfam" id="PF10509">
    <property type="entry name" value="GalKase_gal_bdg"/>
    <property type="match status" value="1"/>
</dbReference>
<dbReference type="InterPro" id="IPR006206">
    <property type="entry name" value="Mevalonate/galactokinase"/>
</dbReference>
<name>A0A9D1MJT8_9FIRM</name>
<keyword evidence="4" id="KW-0547">Nucleotide-binding</keyword>
<dbReference type="FunFam" id="3.30.70.890:FF:000001">
    <property type="entry name" value="Galactokinase"/>
    <property type="match status" value="1"/>
</dbReference>
<dbReference type="PRINTS" id="PR00473">
    <property type="entry name" value="GALCTOKINASE"/>
</dbReference>
<dbReference type="InterPro" id="IPR006204">
    <property type="entry name" value="GHMP_kinase_N_dom"/>
</dbReference>
<evidence type="ECO:0000259" key="13">
    <source>
        <dbReference type="Pfam" id="PF10509"/>
    </source>
</evidence>
<evidence type="ECO:0000256" key="9">
    <source>
        <dbReference type="ARBA" id="ARBA00023277"/>
    </source>
</evidence>
<dbReference type="PIRSF" id="PIRSF000530">
    <property type="entry name" value="Galactokinase"/>
    <property type="match status" value="1"/>
</dbReference>
<accession>A0A9D1MJT8</accession>
<dbReference type="Gene3D" id="3.30.230.10">
    <property type="match status" value="1"/>
</dbReference>
<dbReference type="PROSITE" id="PS00627">
    <property type="entry name" value="GHMP_KINASES_ATP"/>
    <property type="match status" value="1"/>
</dbReference>
<organism evidence="14 15">
    <name type="scientific">Candidatus Coproplasma excrementigallinarum</name>
    <dbReference type="NCBI Taxonomy" id="2840747"/>
    <lineage>
        <taxon>Bacteria</taxon>
        <taxon>Bacillati</taxon>
        <taxon>Bacillota</taxon>
        <taxon>Clostridia</taxon>
        <taxon>Eubacteriales</taxon>
        <taxon>Candidatus Coproplasma</taxon>
    </lineage>
</organism>
<dbReference type="InterPro" id="IPR020568">
    <property type="entry name" value="Ribosomal_Su5_D2-typ_SF"/>
</dbReference>
<dbReference type="Proteomes" id="UP000824110">
    <property type="component" value="Unassembled WGS sequence"/>
</dbReference>
<evidence type="ECO:0000259" key="11">
    <source>
        <dbReference type="Pfam" id="PF00288"/>
    </source>
</evidence>
<evidence type="ECO:0000256" key="4">
    <source>
        <dbReference type="ARBA" id="ARBA00022741"/>
    </source>
</evidence>
<feature type="domain" description="GHMP kinase N-terminal" evidence="11">
    <location>
        <begin position="90"/>
        <end position="168"/>
    </location>
</feature>
<dbReference type="PROSITE" id="PS00106">
    <property type="entry name" value="GALACTOKINASE"/>
    <property type="match status" value="1"/>
</dbReference>
<dbReference type="NCBIfam" id="TIGR00131">
    <property type="entry name" value="gal_kin"/>
    <property type="match status" value="1"/>
</dbReference>
<dbReference type="GO" id="GO:0004335">
    <property type="term" value="F:galactokinase activity"/>
    <property type="evidence" value="ECO:0007669"/>
    <property type="project" value="UniProtKB-UniRule"/>
</dbReference>
<dbReference type="GO" id="GO:0006012">
    <property type="term" value="P:galactose metabolic process"/>
    <property type="evidence" value="ECO:0007669"/>
    <property type="project" value="UniProtKB-UniRule"/>
</dbReference>
<comment type="similarity">
    <text evidence="1">Belongs to the GHMP kinase family. GalK subfamily.</text>
</comment>
<evidence type="ECO:0000256" key="10">
    <source>
        <dbReference type="NCBIfam" id="TIGR00131"/>
    </source>
</evidence>
<reference evidence="14" key="1">
    <citation type="submission" date="2020-10" db="EMBL/GenBank/DDBJ databases">
        <authorList>
            <person name="Gilroy R."/>
        </authorList>
    </citation>
    <scope>NUCLEOTIDE SEQUENCE</scope>
    <source>
        <strain evidence="14">CHK195-12923</strain>
    </source>
</reference>